<reference evidence="2" key="2">
    <citation type="submission" date="2020-09" db="EMBL/GenBank/DDBJ databases">
        <authorList>
            <person name="Kikuchi T."/>
        </authorList>
    </citation>
    <scope>NUCLEOTIDE SEQUENCE</scope>
    <source>
        <strain evidence="2">Ka4C1</strain>
    </source>
</reference>
<dbReference type="OrthoDB" id="5864015at2759"/>
<proteinExistence type="predicted"/>
<evidence type="ECO:0000313" key="3">
    <source>
        <dbReference type="Proteomes" id="UP000095284"/>
    </source>
</evidence>
<feature type="compositionally biased region" description="Polar residues" evidence="1">
    <location>
        <begin position="531"/>
        <end position="545"/>
    </location>
</feature>
<dbReference type="eggNOG" id="ENOG502RTAE">
    <property type="taxonomic scope" value="Eukaryota"/>
</dbReference>
<dbReference type="EMBL" id="CAJFCV020000006">
    <property type="protein sequence ID" value="CAG9131971.1"/>
    <property type="molecule type" value="Genomic_DNA"/>
</dbReference>
<evidence type="ECO:0000256" key="1">
    <source>
        <dbReference type="SAM" id="MobiDB-lite"/>
    </source>
</evidence>
<organism evidence="3 5">
    <name type="scientific">Bursaphelenchus xylophilus</name>
    <name type="common">Pinewood nematode worm</name>
    <name type="synonym">Aphelenchoides xylophilus</name>
    <dbReference type="NCBI Taxonomy" id="6326"/>
    <lineage>
        <taxon>Eukaryota</taxon>
        <taxon>Metazoa</taxon>
        <taxon>Ecdysozoa</taxon>
        <taxon>Nematoda</taxon>
        <taxon>Chromadorea</taxon>
        <taxon>Rhabditida</taxon>
        <taxon>Tylenchina</taxon>
        <taxon>Tylenchomorpha</taxon>
        <taxon>Aphelenchoidea</taxon>
        <taxon>Aphelenchoididae</taxon>
        <taxon>Bursaphelenchus</taxon>
    </lineage>
</organism>
<name>A0A1I7SBC3_BURXY</name>
<dbReference type="EMBL" id="CAJFDI010000006">
    <property type="protein sequence ID" value="CAD5235538.1"/>
    <property type="molecule type" value="Genomic_DNA"/>
</dbReference>
<protein>
    <submittedName>
        <fullName evidence="2">(pine wood nematode) hypothetical protein</fullName>
    </submittedName>
</protein>
<evidence type="ECO:0000313" key="2">
    <source>
        <dbReference type="EMBL" id="CAD5235538.1"/>
    </source>
</evidence>
<dbReference type="Proteomes" id="UP000582659">
    <property type="component" value="Unassembled WGS sequence"/>
</dbReference>
<accession>A0A1I7SBC3</accession>
<feature type="region of interest" description="Disordered" evidence="1">
    <location>
        <begin position="531"/>
        <end position="562"/>
    </location>
</feature>
<dbReference type="WBParaSite" id="BXY_1032100.1">
    <property type="protein sequence ID" value="BXY_1032100.1"/>
    <property type="gene ID" value="BXY_1032100"/>
</dbReference>
<evidence type="ECO:0000313" key="4">
    <source>
        <dbReference type="Proteomes" id="UP000659654"/>
    </source>
</evidence>
<keyword evidence="4" id="KW-1185">Reference proteome</keyword>
<evidence type="ECO:0000313" key="5">
    <source>
        <dbReference type="WBParaSite" id="BXY_1032100.1"/>
    </source>
</evidence>
<sequence length="829" mass="92481">MNHSSFDSIHLTSADILSSPLFSRNAWQLHLDYLRQYGDQPTNDARDRDTFKDLGRTAVSQDLIQICRKIHVNYGTTLSDILEDLSRPLNQINDPTISPRVTLDRLKLVLSELRRFEKQANTLLGELSDICYSNNVSNESLNTFLSSIERPIMSAIIKYWSNSCKEKIADLEESMNPRNDHKLETVSPVTPPRPSNLVPAFSSSPILPLGFPPPMNSPPKRLGIDLAKAKVPRFTGRKDEFPMFFALLNEILDYNKDYPETTRIGFLVSNLIGEPLTSIQSIPIRAGSLAIMLKSLQDRYGDSEDQVDRLIKILKDKRLSVPRTHQELTSWYYQLRDMSVCLLSSTSEAQERLFLSCLFDSLPFNIHESIVASFDRSGQKATVKNVINELGIIVRTREKLLFRAGDVSDRRETCEFLNHSNFEPRALFNSASPDTRSFPQSRSNNTSVFNSNPSMTLASCAFCSQSHDSASCQIVQDFDSRQRIVRENRLCLLCLQRGHIVAQCFHSRCSNCNGRHHVSLCGKLFPPSESNANSHPETPVSSVNPTPNPALSRFPRSNPVESVTPEIPMRSFRLNGHQEIPQLPSLIVSHPIVSNPIASSIASPSIISSPIVSCPLVSSIVTPSIVSDSIVSPIVSSRIVSCPIVSSSIVTPPIVFGSRNAVISSKKSSSIPQDSSLNIGNPSDLVMVPHVRHRKWRRKKIVDRGQVLPLVNIGFTNLPQPDSPYHTPSETPHSSPSLSGCHFLLNELPMEQRTRCKLKFLGLEPSHGQPFEDEYPDSLMTCSCPDVPNPNPPVTEEPYRCQPMVKERRGKVGMLATSLKPPILSHKFA</sequence>
<reference evidence="5" key="1">
    <citation type="submission" date="2016-11" db="UniProtKB">
        <authorList>
            <consortium name="WormBaseParasite"/>
        </authorList>
    </citation>
    <scope>IDENTIFICATION</scope>
</reference>
<dbReference type="AlphaFoldDB" id="A0A1I7SBC3"/>
<dbReference type="Proteomes" id="UP000659654">
    <property type="component" value="Unassembled WGS sequence"/>
</dbReference>
<gene>
    <name evidence="2" type="ORF">BXYJ_LOCUS15629</name>
</gene>
<dbReference type="Proteomes" id="UP000095284">
    <property type="component" value="Unplaced"/>
</dbReference>
<dbReference type="PANTHER" id="PTHR47331">
    <property type="entry name" value="PHD-TYPE DOMAIN-CONTAINING PROTEIN"/>
    <property type="match status" value="1"/>
</dbReference>